<comment type="caution">
    <text evidence="11">The sequence shown here is derived from an EMBL/GenBank/DDBJ whole genome shotgun (WGS) entry which is preliminary data.</text>
</comment>
<evidence type="ECO:0000256" key="5">
    <source>
        <dbReference type="PIRNR" id="PIRNR000183"/>
    </source>
</evidence>
<reference evidence="11" key="1">
    <citation type="journal article" date="2020" name="mSystems">
        <title>Genome- and Community-Level Interaction Insights into Carbon Utilization and Element Cycling Functions of Hydrothermarchaeota in Hydrothermal Sediment.</title>
        <authorList>
            <person name="Zhou Z."/>
            <person name="Liu Y."/>
            <person name="Xu W."/>
            <person name="Pan J."/>
            <person name="Luo Z.H."/>
            <person name="Li M."/>
        </authorList>
    </citation>
    <scope>NUCLEOTIDE SEQUENCE [LARGE SCALE GENOMIC DNA]</scope>
    <source>
        <strain evidence="11">SpSt-222</strain>
    </source>
</reference>
<dbReference type="InterPro" id="IPR007698">
    <property type="entry name" value="AlaDH/PNT_NAD(H)-bd"/>
</dbReference>
<feature type="binding site" evidence="8">
    <location>
        <begin position="303"/>
        <end position="306"/>
    </location>
    <ligand>
        <name>NAD(+)</name>
        <dbReference type="ChEBI" id="CHEBI:57540"/>
    </ligand>
</feature>
<dbReference type="PANTHER" id="PTHR42795">
    <property type="entry name" value="ALANINE DEHYDROGENASE"/>
    <property type="match status" value="1"/>
</dbReference>
<dbReference type="Gene3D" id="3.40.50.720">
    <property type="entry name" value="NAD(P)-binding Rossmann-like Domain"/>
    <property type="match status" value="2"/>
</dbReference>
<dbReference type="CDD" id="cd05305">
    <property type="entry name" value="L-AlaDH"/>
    <property type="match status" value="1"/>
</dbReference>
<comment type="catalytic activity">
    <reaction evidence="5">
        <text>L-alanine + NAD(+) + H2O = pyruvate + NH4(+) + NADH + H(+)</text>
        <dbReference type="Rhea" id="RHEA:18405"/>
        <dbReference type="ChEBI" id="CHEBI:15361"/>
        <dbReference type="ChEBI" id="CHEBI:15377"/>
        <dbReference type="ChEBI" id="CHEBI:15378"/>
        <dbReference type="ChEBI" id="CHEBI:28938"/>
        <dbReference type="ChEBI" id="CHEBI:57540"/>
        <dbReference type="ChEBI" id="CHEBI:57945"/>
        <dbReference type="ChEBI" id="CHEBI:57972"/>
        <dbReference type="EC" id="1.4.1.1"/>
    </reaction>
</comment>
<proteinExistence type="inferred from homology"/>
<dbReference type="GO" id="GO:0042853">
    <property type="term" value="P:L-alanine catabolic process"/>
    <property type="evidence" value="ECO:0007669"/>
    <property type="project" value="InterPro"/>
</dbReference>
<feature type="binding site" evidence="8">
    <location>
        <position position="139"/>
    </location>
    <ligand>
        <name>NAD(+)</name>
        <dbReference type="ChEBI" id="CHEBI:57540"/>
    </ligand>
</feature>
<keyword evidence="3 5" id="KW-0560">Oxidoreductase</keyword>
<evidence type="ECO:0000256" key="2">
    <source>
        <dbReference type="ARBA" id="ARBA00012897"/>
    </source>
</evidence>
<sequence>MGGFTLIIGIPREIKPREYRVAQPPHGVRELVRHGHTVLVERGAGVGSGFDDAAYVAAGATLVDDAATVWSESELVVKVKEPIEAEYPYLRPGLILFTFLHLAANEALTRVLIEREVTAIAYETVQLPDGSLPLLAPMSEVAGRLAVQVGAYYLMEPYGGSGVLLGGVAGVAPGRVVILGGGTVGTNAAQVALGLGADVVLFDINIERLRYLEQILHGRFQTRMSSEQVIAETVRGADLVIGAVLIPGARAPKLITREMVAAMRRGSVIVDVSIDQGGCVETARPTTHDAPVYEVDGILHYMVTNMPGAVPRTSTLALSNVTLRYLLKLADLGFTAAVKRDPALAKGVNVFRGRITHPSVAEALGLPFVPLEQLL</sequence>
<evidence type="ECO:0000259" key="9">
    <source>
        <dbReference type="SMART" id="SM01002"/>
    </source>
</evidence>
<dbReference type="SUPFAM" id="SSF52283">
    <property type="entry name" value="Formate/glycerate dehydrogenase catalytic domain-like"/>
    <property type="match status" value="1"/>
</dbReference>
<name>A0A7C2B6Z3_THERO</name>
<feature type="binding site" evidence="8">
    <location>
        <begin position="244"/>
        <end position="245"/>
    </location>
    <ligand>
        <name>NAD(+)</name>
        <dbReference type="ChEBI" id="CHEBI:57540"/>
    </ligand>
</feature>
<dbReference type="InterPro" id="IPR008143">
    <property type="entry name" value="Ala_DH/PNT_CS2"/>
</dbReference>
<feature type="binding site" evidence="8">
    <location>
        <position position="208"/>
    </location>
    <ligand>
        <name>NAD(+)</name>
        <dbReference type="ChEBI" id="CHEBI:57540"/>
    </ligand>
</feature>
<dbReference type="SMART" id="SM01003">
    <property type="entry name" value="AlaDh_PNT_N"/>
    <property type="match status" value="1"/>
</dbReference>
<dbReference type="EC" id="1.4.1.1" evidence="2 5"/>
<evidence type="ECO:0000256" key="8">
    <source>
        <dbReference type="PIRSR" id="PIRSR000183-3"/>
    </source>
</evidence>
<accession>A0A7C2B6Z3</accession>
<evidence type="ECO:0000259" key="10">
    <source>
        <dbReference type="SMART" id="SM01003"/>
    </source>
</evidence>
<organism evidence="11">
    <name type="scientific">Thermomicrobium roseum</name>
    <dbReference type="NCBI Taxonomy" id="500"/>
    <lineage>
        <taxon>Bacteria</taxon>
        <taxon>Pseudomonadati</taxon>
        <taxon>Thermomicrobiota</taxon>
        <taxon>Thermomicrobia</taxon>
        <taxon>Thermomicrobiales</taxon>
        <taxon>Thermomicrobiaceae</taxon>
        <taxon>Thermomicrobium</taxon>
    </lineage>
</organism>
<dbReference type="InterPro" id="IPR036291">
    <property type="entry name" value="NAD(P)-bd_dom_sf"/>
</dbReference>
<evidence type="ECO:0000256" key="7">
    <source>
        <dbReference type="PIRSR" id="PIRSR000183-2"/>
    </source>
</evidence>
<dbReference type="GO" id="GO:0000166">
    <property type="term" value="F:nucleotide binding"/>
    <property type="evidence" value="ECO:0007669"/>
    <property type="project" value="UniProtKB-KW"/>
</dbReference>
<feature type="binding site" evidence="8">
    <location>
        <position position="225"/>
    </location>
    <ligand>
        <name>NAD(+)</name>
        <dbReference type="ChEBI" id="CHEBI:57540"/>
    </ligand>
</feature>
<dbReference type="SMART" id="SM01002">
    <property type="entry name" value="AlaDh_PNT_C"/>
    <property type="match status" value="1"/>
</dbReference>
<feature type="binding site" evidence="8">
    <location>
        <position position="284"/>
    </location>
    <ligand>
        <name>NAD(+)</name>
        <dbReference type="ChEBI" id="CHEBI:57540"/>
    </ligand>
</feature>
<feature type="domain" description="Alanine dehydrogenase/pyridine nucleotide transhydrogenase N-terminal" evidence="10">
    <location>
        <begin position="9"/>
        <end position="142"/>
    </location>
</feature>
<gene>
    <name evidence="11" type="primary">ald</name>
    <name evidence="11" type="ORF">ENP47_10330</name>
</gene>
<dbReference type="SUPFAM" id="SSF51735">
    <property type="entry name" value="NAD(P)-binding Rossmann-fold domains"/>
    <property type="match status" value="1"/>
</dbReference>
<feature type="binding site" evidence="8">
    <location>
        <position position="203"/>
    </location>
    <ligand>
        <name>NAD(+)</name>
        <dbReference type="ChEBI" id="CHEBI:57540"/>
    </ligand>
</feature>
<comment type="similarity">
    <text evidence="1 5">Belongs to the AlaDH/PNT family.</text>
</comment>
<dbReference type="EMBL" id="DSJL01000011">
    <property type="protein sequence ID" value="HEF65979.1"/>
    <property type="molecule type" value="Genomic_DNA"/>
</dbReference>
<dbReference type="InterPro" id="IPR007886">
    <property type="entry name" value="AlaDH/PNT_N"/>
</dbReference>
<feature type="domain" description="Alanine dehydrogenase/pyridine nucleotide transhydrogenase NAD(H)-binding" evidence="9">
    <location>
        <begin position="154"/>
        <end position="302"/>
    </location>
</feature>
<feature type="binding site" evidence="8">
    <location>
        <begin position="272"/>
        <end position="275"/>
    </location>
    <ligand>
        <name>NAD(+)</name>
        <dbReference type="ChEBI" id="CHEBI:57540"/>
    </ligand>
</feature>
<evidence type="ECO:0000256" key="1">
    <source>
        <dbReference type="ARBA" id="ARBA00005689"/>
    </source>
</evidence>
<evidence type="ECO:0000256" key="6">
    <source>
        <dbReference type="PIRSR" id="PIRSR000183-1"/>
    </source>
</evidence>
<dbReference type="PIRSF" id="PIRSF000183">
    <property type="entry name" value="Alanine_dh"/>
    <property type="match status" value="1"/>
</dbReference>
<evidence type="ECO:0000256" key="4">
    <source>
        <dbReference type="ARBA" id="ARBA00023027"/>
    </source>
</evidence>
<dbReference type="InterPro" id="IPR008141">
    <property type="entry name" value="Ala_DH"/>
</dbReference>
<dbReference type="PROSITE" id="PS00837">
    <property type="entry name" value="ALADH_PNT_2"/>
    <property type="match status" value="1"/>
</dbReference>
<dbReference type="NCBIfam" id="TIGR00518">
    <property type="entry name" value="alaDH"/>
    <property type="match status" value="1"/>
</dbReference>
<feature type="binding site" evidence="7">
    <location>
        <position position="80"/>
    </location>
    <ligand>
        <name>substrate</name>
    </ligand>
</feature>
<dbReference type="AlphaFoldDB" id="A0A7C2B6Z3"/>
<dbReference type="PANTHER" id="PTHR42795:SF1">
    <property type="entry name" value="ALANINE DEHYDROGENASE"/>
    <property type="match status" value="1"/>
</dbReference>
<dbReference type="Pfam" id="PF01262">
    <property type="entry name" value="AlaDh_PNT_C"/>
    <property type="match status" value="1"/>
</dbReference>
<protein>
    <recommendedName>
        <fullName evidence="2 5">Alanine dehydrogenase</fullName>
        <ecNumber evidence="2 5">1.4.1.1</ecNumber>
    </recommendedName>
</protein>
<feature type="active site" description="Proton donor/acceptor" evidence="6">
    <location>
        <position position="275"/>
    </location>
</feature>
<feature type="active site" description="Proton donor/acceptor" evidence="6">
    <location>
        <position position="101"/>
    </location>
</feature>
<dbReference type="FunFam" id="3.40.50.720:FF:000049">
    <property type="entry name" value="Alanine dehydrogenase"/>
    <property type="match status" value="1"/>
</dbReference>
<evidence type="ECO:0000313" key="11">
    <source>
        <dbReference type="EMBL" id="HEF65979.1"/>
    </source>
</evidence>
<keyword evidence="4 5" id="KW-0520">NAD</keyword>
<dbReference type="GO" id="GO:0005886">
    <property type="term" value="C:plasma membrane"/>
    <property type="evidence" value="ECO:0007669"/>
    <property type="project" value="TreeGrafter"/>
</dbReference>
<keyword evidence="8" id="KW-0547">Nucleotide-binding</keyword>
<dbReference type="GO" id="GO:0000286">
    <property type="term" value="F:alanine dehydrogenase activity"/>
    <property type="evidence" value="ECO:0007669"/>
    <property type="project" value="UniProtKB-UniRule"/>
</dbReference>
<dbReference type="Pfam" id="PF05222">
    <property type="entry name" value="AlaDh_PNT_N"/>
    <property type="match status" value="1"/>
</dbReference>
<feature type="binding site" evidence="7">
    <location>
        <position position="20"/>
    </location>
    <ligand>
        <name>substrate</name>
    </ligand>
</feature>
<evidence type="ECO:0000256" key="3">
    <source>
        <dbReference type="ARBA" id="ARBA00023002"/>
    </source>
</evidence>